<accession>A0A8K0DPP3</accession>
<evidence type="ECO:0000313" key="2">
    <source>
        <dbReference type="EMBL" id="KAF2904210.1"/>
    </source>
</evidence>
<dbReference type="Proteomes" id="UP000801492">
    <property type="component" value="Unassembled WGS sequence"/>
</dbReference>
<dbReference type="GO" id="GO:0050660">
    <property type="term" value="F:flavin adenine dinucleotide binding"/>
    <property type="evidence" value="ECO:0007669"/>
    <property type="project" value="InterPro"/>
</dbReference>
<dbReference type="OrthoDB" id="8300278at2759"/>
<proteinExistence type="predicted"/>
<keyword evidence="3" id="KW-1185">Reference proteome</keyword>
<feature type="domain" description="Molybdopterin dehydrogenase FAD-binding" evidence="1">
    <location>
        <begin position="3"/>
        <end position="75"/>
    </location>
</feature>
<evidence type="ECO:0000259" key="1">
    <source>
        <dbReference type="Pfam" id="PF00941"/>
    </source>
</evidence>
<dbReference type="AlphaFoldDB" id="A0A8K0DPP3"/>
<dbReference type="InterPro" id="IPR016169">
    <property type="entry name" value="FAD-bd_PCMH_sub2"/>
</dbReference>
<dbReference type="Pfam" id="PF00941">
    <property type="entry name" value="FAD_binding_5"/>
    <property type="match status" value="1"/>
</dbReference>
<protein>
    <recommendedName>
        <fullName evidence="1">Molybdopterin dehydrogenase FAD-binding domain-containing protein</fullName>
    </recommendedName>
</protein>
<dbReference type="Gene3D" id="3.30.465.10">
    <property type="match status" value="1"/>
</dbReference>
<name>A0A8K0DPP3_IGNLU</name>
<feature type="non-terminal residue" evidence="2">
    <location>
        <position position="1"/>
    </location>
</feature>
<sequence>VYKRTKEPDIYIAITNVESLLNYTMNGKNLILGANMTLTNAINLFKKLSKEYENFSYLSKLADHIDLIANVPVRN</sequence>
<organism evidence="2 3">
    <name type="scientific">Ignelater luminosus</name>
    <name type="common">Cucubano</name>
    <name type="synonym">Pyrophorus luminosus</name>
    <dbReference type="NCBI Taxonomy" id="2038154"/>
    <lineage>
        <taxon>Eukaryota</taxon>
        <taxon>Metazoa</taxon>
        <taxon>Ecdysozoa</taxon>
        <taxon>Arthropoda</taxon>
        <taxon>Hexapoda</taxon>
        <taxon>Insecta</taxon>
        <taxon>Pterygota</taxon>
        <taxon>Neoptera</taxon>
        <taxon>Endopterygota</taxon>
        <taxon>Coleoptera</taxon>
        <taxon>Polyphaga</taxon>
        <taxon>Elateriformia</taxon>
        <taxon>Elateroidea</taxon>
        <taxon>Elateridae</taxon>
        <taxon>Agrypninae</taxon>
        <taxon>Pyrophorini</taxon>
        <taxon>Ignelater</taxon>
    </lineage>
</organism>
<dbReference type="InterPro" id="IPR002346">
    <property type="entry name" value="Mopterin_DH_FAD-bd"/>
</dbReference>
<dbReference type="EMBL" id="VTPC01000821">
    <property type="protein sequence ID" value="KAF2904210.1"/>
    <property type="molecule type" value="Genomic_DNA"/>
</dbReference>
<reference evidence="2" key="1">
    <citation type="submission" date="2019-08" db="EMBL/GenBank/DDBJ databases">
        <title>The genome of the North American firefly Photinus pyralis.</title>
        <authorList>
            <consortium name="Photinus pyralis genome working group"/>
            <person name="Fallon T.R."/>
            <person name="Sander Lower S.E."/>
            <person name="Weng J.-K."/>
        </authorList>
    </citation>
    <scope>NUCLEOTIDE SEQUENCE</scope>
    <source>
        <strain evidence="2">TRF0915ILg1</strain>
        <tissue evidence="2">Whole body</tissue>
    </source>
</reference>
<dbReference type="InterPro" id="IPR036318">
    <property type="entry name" value="FAD-bd_PCMH-like_sf"/>
</dbReference>
<gene>
    <name evidence="2" type="ORF">ILUMI_01965</name>
</gene>
<comment type="caution">
    <text evidence="2">The sequence shown here is derived from an EMBL/GenBank/DDBJ whole genome shotgun (WGS) entry which is preliminary data.</text>
</comment>
<dbReference type="SUPFAM" id="SSF56176">
    <property type="entry name" value="FAD-binding/transporter-associated domain-like"/>
    <property type="match status" value="1"/>
</dbReference>
<feature type="non-terminal residue" evidence="2">
    <location>
        <position position="75"/>
    </location>
</feature>
<dbReference type="GO" id="GO:0016491">
    <property type="term" value="F:oxidoreductase activity"/>
    <property type="evidence" value="ECO:0007669"/>
    <property type="project" value="InterPro"/>
</dbReference>
<evidence type="ECO:0000313" key="3">
    <source>
        <dbReference type="Proteomes" id="UP000801492"/>
    </source>
</evidence>